<dbReference type="GO" id="GO:0070062">
    <property type="term" value="C:extracellular exosome"/>
    <property type="evidence" value="ECO:0007669"/>
    <property type="project" value="TreeGrafter"/>
</dbReference>
<reference evidence="8" key="3">
    <citation type="submission" date="2025-09" db="UniProtKB">
        <authorList>
            <consortium name="Ensembl"/>
        </authorList>
    </citation>
    <scope>IDENTIFICATION</scope>
</reference>
<evidence type="ECO:0000256" key="4">
    <source>
        <dbReference type="ARBA" id="ARBA00022989"/>
    </source>
</evidence>
<dbReference type="GO" id="GO:0004930">
    <property type="term" value="F:G protein-coupled receptor activity"/>
    <property type="evidence" value="ECO:0007669"/>
    <property type="project" value="InterPro"/>
</dbReference>
<evidence type="ECO:0000256" key="1">
    <source>
        <dbReference type="ARBA" id="ARBA00004141"/>
    </source>
</evidence>
<feature type="transmembrane region" description="Helical" evidence="6">
    <location>
        <begin position="176"/>
        <end position="199"/>
    </location>
</feature>
<evidence type="ECO:0000313" key="8">
    <source>
        <dbReference type="Ensembl" id="ENSPMRP00000030464.1"/>
    </source>
</evidence>
<dbReference type="Pfam" id="PF00003">
    <property type="entry name" value="7tm_3"/>
    <property type="match status" value="1"/>
</dbReference>
<dbReference type="GO" id="GO:0030295">
    <property type="term" value="F:protein kinase activator activity"/>
    <property type="evidence" value="ECO:0007669"/>
    <property type="project" value="TreeGrafter"/>
</dbReference>
<feature type="transmembrane region" description="Helical" evidence="6">
    <location>
        <begin position="246"/>
        <end position="265"/>
    </location>
</feature>
<sequence>GIYLCFESCGNIDPDYYYLCDICEAWGIGLETVAAAGILVSLALLLAFFVLSCMVKDKTKQSMVPIQLLFLLGTLGIFSLTFVFIIRLNKQTGPARFILHGVLFALCFSCLLTHAFNLVRLVRGKAPLSLRSMLVYTLGLTAVQLIIAVKYILITVGRDGIDLERMGREQRNKDFVMLSTYVLVLMGLTFVVSMFTFCGPCKGWKRHGMHIFLTVLFSKAIWAAWITVLFISGFPGDGTQSKWDDPLIGVALVLNGWVFLMMYTVPEICFLATPCQTPEKNPRKTTTTQQSIEAASTQGINKLEPTAICRKPNSCLFPFIAKEWLFPREVEQEQQGKRRSG</sequence>
<keyword evidence="9" id="KW-1185">Reference proteome</keyword>
<dbReference type="PANTHER" id="PTHR14511:SF7">
    <property type="entry name" value="RETINOIC ACID-INDUCED PROTEIN 3"/>
    <property type="match status" value="1"/>
</dbReference>
<evidence type="ECO:0000256" key="5">
    <source>
        <dbReference type="ARBA" id="ARBA00023136"/>
    </source>
</evidence>
<dbReference type="GeneTree" id="ENSGT00950000182961"/>
<feature type="transmembrane region" description="Helical" evidence="6">
    <location>
        <begin position="211"/>
        <end position="234"/>
    </location>
</feature>
<dbReference type="GO" id="GO:0043235">
    <property type="term" value="C:receptor complex"/>
    <property type="evidence" value="ECO:0007669"/>
    <property type="project" value="TreeGrafter"/>
</dbReference>
<dbReference type="GO" id="GO:0005886">
    <property type="term" value="C:plasma membrane"/>
    <property type="evidence" value="ECO:0007669"/>
    <property type="project" value="TreeGrafter"/>
</dbReference>
<feature type="transmembrane region" description="Helical" evidence="6">
    <location>
        <begin position="66"/>
        <end position="86"/>
    </location>
</feature>
<evidence type="ECO:0000256" key="3">
    <source>
        <dbReference type="ARBA" id="ARBA00022692"/>
    </source>
</evidence>
<evidence type="ECO:0000259" key="7">
    <source>
        <dbReference type="Pfam" id="PF00003"/>
    </source>
</evidence>
<feature type="transmembrane region" description="Helical" evidence="6">
    <location>
        <begin position="98"/>
        <end position="122"/>
    </location>
</feature>
<dbReference type="AlphaFoldDB" id="A0A670K487"/>
<dbReference type="InterPro" id="IPR017978">
    <property type="entry name" value="GPCR_3_C"/>
</dbReference>
<evidence type="ECO:0000256" key="2">
    <source>
        <dbReference type="ARBA" id="ARBA00007242"/>
    </source>
</evidence>
<organism evidence="8 9">
    <name type="scientific">Podarcis muralis</name>
    <name type="common">Wall lizard</name>
    <name type="synonym">Lacerta muralis</name>
    <dbReference type="NCBI Taxonomy" id="64176"/>
    <lineage>
        <taxon>Eukaryota</taxon>
        <taxon>Metazoa</taxon>
        <taxon>Chordata</taxon>
        <taxon>Craniata</taxon>
        <taxon>Vertebrata</taxon>
        <taxon>Euteleostomi</taxon>
        <taxon>Lepidosauria</taxon>
        <taxon>Squamata</taxon>
        <taxon>Bifurcata</taxon>
        <taxon>Unidentata</taxon>
        <taxon>Episquamata</taxon>
        <taxon>Laterata</taxon>
        <taxon>Lacertibaenia</taxon>
        <taxon>Lacertidae</taxon>
        <taxon>Podarcis</taxon>
    </lineage>
</organism>
<feature type="domain" description="G-protein coupled receptors family 3 profile" evidence="7">
    <location>
        <begin position="21"/>
        <end position="267"/>
    </location>
</feature>
<dbReference type="Ensembl" id="ENSPMRT00000032310.1">
    <property type="protein sequence ID" value="ENSPMRP00000030464.1"/>
    <property type="gene ID" value="ENSPMRG00000019714.1"/>
</dbReference>
<comment type="subcellular location">
    <subcellularLocation>
        <location evidence="1">Membrane</location>
        <topology evidence="1">Multi-pass membrane protein</topology>
    </subcellularLocation>
</comment>
<dbReference type="InterPro" id="IPR051753">
    <property type="entry name" value="RA-inducible_GPCR3"/>
</dbReference>
<dbReference type="PANTHER" id="PTHR14511">
    <property type="entry name" value="G PROTEIN COUPLED RECEPTOR, CLASS C, GROUP 5"/>
    <property type="match status" value="1"/>
</dbReference>
<evidence type="ECO:0000313" key="9">
    <source>
        <dbReference type="Proteomes" id="UP000472272"/>
    </source>
</evidence>
<reference evidence="8" key="2">
    <citation type="submission" date="2025-08" db="UniProtKB">
        <authorList>
            <consortium name="Ensembl"/>
        </authorList>
    </citation>
    <scope>IDENTIFICATION</scope>
</reference>
<evidence type="ECO:0000256" key="6">
    <source>
        <dbReference type="SAM" id="Phobius"/>
    </source>
</evidence>
<protein>
    <recommendedName>
        <fullName evidence="7">G-protein coupled receptors family 3 profile domain-containing protein</fullName>
    </recommendedName>
</protein>
<dbReference type="Proteomes" id="UP000472272">
    <property type="component" value="Chromosome 10"/>
</dbReference>
<feature type="transmembrane region" description="Helical" evidence="6">
    <location>
        <begin position="34"/>
        <end position="54"/>
    </location>
</feature>
<keyword evidence="5 6" id="KW-0472">Membrane</keyword>
<name>A0A670K487_PODMU</name>
<accession>A0A670K487</accession>
<keyword evidence="3 6" id="KW-0812">Transmembrane</keyword>
<proteinExistence type="inferred from homology"/>
<keyword evidence="4 6" id="KW-1133">Transmembrane helix</keyword>
<dbReference type="OMA" id="TVPEICF"/>
<comment type="similarity">
    <text evidence="2">Belongs to the G-protein coupled receptor 3 family.</text>
</comment>
<feature type="transmembrane region" description="Helical" evidence="6">
    <location>
        <begin position="134"/>
        <end position="156"/>
    </location>
</feature>
<reference evidence="8 9" key="1">
    <citation type="journal article" date="2019" name="Proc. Natl. Acad. Sci. U.S.A.">
        <title>Regulatory changes in pterin and carotenoid genes underlie balanced color polymorphisms in the wall lizard.</title>
        <authorList>
            <person name="Andrade P."/>
            <person name="Pinho C."/>
            <person name="Perez I de Lanuza G."/>
            <person name="Afonso S."/>
            <person name="Brejcha J."/>
            <person name="Rubin C.J."/>
            <person name="Wallerman O."/>
            <person name="Pereira P."/>
            <person name="Sabatino S.J."/>
            <person name="Bellati A."/>
            <person name="Pellitteri-Rosa D."/>
            <person name="Bosakova Z."/>
            <person name="Bunikis I."/>
            <person name="Carretero M.A."/>
            <person name="Feiner N."/>
            <person name="Marsik P."/>
            <person name="Pauperio F."/>
            <person name="Salvi D."/>
            <person name="Soler L."/>
            <person name="While G.M."/>
            <person name="Uller T."/>
            <person name="Font E."/>
            <person name="Andersson L."/>
            <person name="Carneiro M."/>
        </authorList>
    </citation>
    <scope>NUCLEOTIDE SEQUENCE</scope>
</reference>